<reference evidence="8" key="1">
    <citation type="journal article" date="2020" name="Stud. Mycol.">
        <title>101 Dothideomycetes genomes: a test case for predicting lifestyles and emergence of pathogens.</title>
        <authorList>
            <person name="Haridas S."/>
            <person name="Albert R."/>
            <person name="Binder M."/>
            <person name="Bloem J."/>
            <person name="Labutti K."/>
            <person name="Salamov A."/>
            <person name="Andreopoulos B."/>
            <person name="Baker S."/>
            <person name="Barry K."/>
            <person name="Bills G."/>
            <person name="Bluhm B."/>
            <person name="Cannon C."/>
            <person name="Castanera R."/>
            <person name="Culley D."/>
            <person name="Daum C."/>
            <person name="Ezra D."/>
            <person name="Gonzalez J."/>
            <person name="Henrissat B."/>
            <person name="Kuo A."/>
            <person name="Liang C."/>
            <person name="Lipzen A."/>
            <person name="Lutzoni F."/>
            <person name="Magnuson J."/>
            <person name="Mondo S."/>
            <person name="Nolan M."/>
            <person name="Ohm R."/>
            <person name="Pangilinan J."/>
            <person name="Park H.-J."/>
            <person name="Ramirez L."/>
            <person name="Alfaro M."/>
            <person name="Sun H."/>
            <person name="Tritt A."/>
            <person name="Yoshinaga Y."/>
            <person name="Zwiers L.-H."/>
            <person name="Turgeon B."/>
            <person name="Goodwin S."/>
            <person name="Spatafora J."/>
            <person name="Crous P."/>
            <person name="Grigoriev I."/>
        </authorList>
    </citation>
    <scope>NUCLEOTIDE SEQUENCE</scope>
    <source>
        <strain evidence="8">CBS 121167</strain>
    </source>
</reference>
<sequence length="62" mass="6976">MGNFCAYTLGFFLPPLVVAQRRGCGADFLINLAMCCLGWLPGVIHAWYIISHHEKKVYESNC</sequence>
<dbReference type="GeneID" id="54298425"/>
<organism evidence="8 9">
    <name type="scientific">Aplosporella prunicola CBS 121167</name>
    <dbReference type="NCBI Taxonomy" id="1176127"/>
    <lineage>
        <taxon>Eukaryota</taxon>
        <taxon>Fungi</taxon>
        <taxon>Dikarya</taxon>
        <taxon>Ascomycota</taxon>
        <taxon>Pezizomycotina</taxon>
        <taxon>Dothideomycetes</taxon>
        <taxon>Dothideomycetes incertae sedis</taxon>
        <taxon>Botryosphaeriales</taxon>
        <taxon>Aplosporellaceae</taxon>
        <taxon>Aplosporella</taxon>
    </lineage>
</organism>
<evidence type="ECO:0000256" key="5">
    <source>
        <dbReference type="ARBA" id="ARBA00023136"/>
    </source>
</evidence>
<proteinExistence type="inferred from homology"/>
<keyword evidence="4 6" id="KW-1133">Transmembrane helix</keyword>
<accession>A0A6A6B7X2</accession>
<evidence type="ECO:0000256" key="7">
    <source>
        <dbReference type="SAM" id="SignalP"/>
    </source>
</evidence>
<evidence type="ECO:0000313" key="8">
    <source>
        <dbReference type="EMBL" id="KAF2139463.1"/>
    </source>
</evidence>
<evidence type="ECO:0008006" key="10">
    <source>
        <dbReference type="Google" id="ProtNLM"/>
    </source>
</evidence>
<keyword evidence="9" id="KW-1185">Reference proteome</keyword>
<dbReference type="GO" id="GO:0016020">
    <property type="term" value="C:membrane"/>
    <property type="evidence" value="ECO:0007669"/>
    <property type="project" value="UniProtKB-SubCell"/>
</dbReference>
<keyword evidence="7" id="KW-0732">Signal</keyword>
<dbReference type="OrthoDB" id="2802411at2759"/>
<dbReference type="Pfam" id="PF01679">
    <property type="entry name" value="Pmp3"/>
    <property type="match status" value="1"/>
</dbReference>
<comment type="similarity">
    <text evidence="2">Belongs to the UPF0057 (PMP3) family.</text>
</comment>
<dbReference type="InterPro" id="IPR000612">
    <property type="entry name" value="PMP3"/>
</dbReference>
<dbReference type="Proteomes" id="UP000799438">
    <property type="component" value="Unassembled WGS sequence"/>
</dbReference>
<feature type="transmembrane region" description="Helical" evidence="6">
    <location>
        <begin position="29"/>
        <end position="50"/>
    </location>
</feature>
<feature type="chain" id="PRO_5025641812" description="Stress response RCI peptide" evidence="7">
    <location>
        <begin position="20"/>
        <end position="62"/>
    </location>
</feature>
<keyword evidence="5 6" id="KW-0472">Membrane</keyword>
<evidence type="ECO:0000256" key="4">
    <source>
        <dbReference type="ARBA" id="ARBA00022989"/>
    </source>
</evidence>
<evidence type="ECO:0000256" key="2">
    <source>
        <dbReference type="ARBA" id="ARBA00009530"/>
    </source>
</evidence>
<evidence type="ECO:0000313" key="9">
    <source>
        <dbReference type="Proteomes" id="UP000799438"/>
    </source>
</evidence>
<gene>
    <name evidence="8" type="ORF">K452DRAFT_290014</name>
</gene>
<evidence type="ECO:0000256" key="1">
    <source>
        <dbReference type="ARBA" id="ARBA00004370"/>
    </source>
</evidence>
<dbReference type="AlphaFoldDB" id="A0A6A6B7X2"/>
<evidence type="ECO:0000256" key="6">
    <source>
        <dbReference type="SAM" id="Phobius"/>
    </source>
</evidence>
<protein>
    <recommendedName>
        <fullName evidence="10">Stress response RCI peptide</fullName>
    </recommendedName>
</protein>
<dbReference type="EMBL" id="ML995493">
    <property type="protein sequence ID" value="KAF2139463.1"/>
    <property type="molecule type" value="Genomic_DNA"/>
</dbReference>
<dbReference type="PANTHER" id="PTHR21659:SF42">
    <property type="entry name" value="UPF0057 MEMBRANE PROTEIN ZK632.10-RELATED"/>
    <property type="match status" value="1"/>
</dbReference>
<comment type="subcellular location">
    <subcellularLocation>
        <location evidence="1">Membrane</location>
    </subcellularLocation>
</comment>
<dbReference type="RefSeq" id="XP_033395176.1">
    <property type="nucleotide sequence ID" value="XM_033540929.1"/>
</dbReference>
<evidence type="ECO:0000256" key="3">
    <source>
        <dbReference type="ARBA" id="ARBA00022692"/>
    </source>
</evidence>
<feature type="signal peptide" evidence="7">
    <location>
        <begin position="1"/>
        <end position="19"/>
    </location>
</feature>
<keyword evidence="3 6" id="KW-0812">Transmembrane</keyword>
<name>A0A6A6B7X2_9PEZI</name>
<dbReference type="PANTHER" id="PTHR21659">
    <property type="entry name" value="HYDROPHOBIC PROTEIN RCI2 LOW TEMPERATURE AND SALT RESPONSIVE PROTEIN LTI6 -RELATED"/>
    <property type="match status" value="1"/>
</dbReference>